<dbReference type="Proteomes" id="UP000805193">
    <property type="component" value="Unassembled WGS sequence"/>
</dbReference>
<organism evidence="1 2">
    <name type="scientific">Ixodes persulcatus</name>
    <name type="common">Taiga tick</name>
    <dbReference type="NCBI Taxonomy" id="34615"/>
    <lineage>
        <taxon>Eukaryota</taxon>
        <taxon>Metazoa</taxon>
        <taxon>Ecdysozoa</taxon>
        <taxon>Arthropoda</taxon>
        <taxon>Chelicerata</taxon>
        <taxon>Arachnida</taxon>
        <taxon>Acari</taxon>
        <taxon>Parasitiformes</taxon>
        <taxon>Ixodida</taxon>
        <taxon>Ixodoidea</taxon>
        <taxon>Ixodidae</taxon>
        <taxon>Ixodinae</taxon>
        <taxon>Ixodes</taxon>
    </lineage>
</organism>
<name>A0AC60P0G9_IXOPE</name>
<sequence length="418" mass="46530">MADVGTVPLGLSNDDFAITVQPPPPHIPLYIAWFSCSLSMMVLIVPGGMVAIHYMRWLHSIESHTPQRVVVDDYEQPVSAPFFPPQSCIHQTDSSSNLTHHLFTEYRDPGGLSKDPRMEIFCYYNRSRVINMNKTHWYGIGSIPSTVCTYIIYGPMVVDVGQGDIKMTPRDIILTTELVSRRATNNATLLLSVGGNGEFAMMANLVGRMARLAGNIVVWVLKNGFQGVDIDWKDVGNQPCGRPGDGASLDKLVEELRKVSKINNFKLLLTTWRHQVPVLPGVDFYFNADSSCQGTDPFAFRETLQKTKQWHNGTGKLCATVSATLQVFDGSTGRLVYRYREPYNDDCIVTENASCGVCCSMERKGMVYCYDRPASLTQKLTINRCVLYLDGDMDNFSGACNMPMYPILKAIAATVPTF</sequence>
<comment type="caution">
    <text evidence="1">The sequence shown here is derived from an EMBL/GenBank/DDBJ whole genome shotgun (WGS) entry which is preliminary data.</text>
</comment>
<gene>
    <name evidence="1" type="ORF">HPB47_010036</name>
</gene>
<evidence type="ECO:0000313" key="1">
    <source>
        <dbReference type="EMBL" id="KAG0412802.1"/>
    </source>
</evidence>
<reference evidence="1 2" key="1">
    <citation type="journal article" date="2020" name="Cell">
        <title>Large-Scale Comparative Analyses of Tick Genomes Elucidate Their Genetic Diversity and Vector Capacities.</title>
        <authorList>
            <consortium name="Tick Genome and Microbiome Consortium (TIGMIC)"/>
            <person name="Jia N."/>
            <person name="Wang J."/>
            <person name="Shi W."/>
            <person name="Du L."/>
            <person name="Sun Y."/>
            <person name="Zhan W."/>
            <person name="Jiang J.F."/>
            <person name="Wang Q."/>
            <person name="Zhang B."/>
            <person name="Ji P."/>
            <person name="Bell-Sakyi L."/>
            <person name="Cui X.M."/>
            <person name="Yuan T.T."/>
            <person name="Jiang B.G."/>
            <person name="Yang W.F."/>
            <person name="Lam T.T."/>
            <person name="Chang Q.C."/>
            <person name="Ding S.J."/>
            <person name="Wang X.J."/>
            <person name="Zhu J.G."/>
            <person name="Ruan X.D."/>
            <person name="Zhao L."/>
            <person name="Wei J.T."/>
            <person name="Ye R.Z."/>
            <person name="Que T.C."/>
            <person name="Du C.H."/>
            <person name="Zhou Y.H."/>
            <person name="Cheng J.X."/>
            <person name="Dai P.F."/>
            <person name="Guo W.B."/>
            <person name="Han X.H."/>
            <person name="Huang E.J."/>
            <person name="Li L.F."/>
            <person name="Wei W."/>
            <person name="Gao Y.C."/>
            <person name="Liu J.Z."/>
            <person name="Shao H.Z."/>
            <person name="Wang X."/>
            <person name="Wang C.C."/>
            <person name="Yang T.C."/>
            <person name="Huo Q.B."/>
            <person name="Li W."/>
            <person name="Chen H.Y."/>
            <person name="Chen S.E."/>
            <person name="Zhou L.G."/>
            <person name="Ni X.B."/>
            <person name="Tian J.H."/>
            <person name="Sheng Y."/>
            <person name="Liu T."/>
            <person name="Pan Y.S."/>
            <person name="Xia L.Y."/>
            <person name="Li J."/>
            <person name="Zhao F."/>
            <person name="Cao W.C."/>
        </authorList>
    </citation>
    <scope>NUCLEOTIDE SEQUENCE [LARGE SCALE GENOMIC DNA]</scope>
    <source>
        <strain evidence="1">Iper-2018</strain>
    </source>
</reference>
<proteinExistence type="predicted"/>
<protein>
    <submittedName>
        <fullName evidence="1">Uncharacterized protein</fullName>
    </submittedName>
</protein>
<evidence type="ECO:0000313" key="2">
    <source>
        <dbReference type="Proteomes" id="UP000805193"/>
    </source>
</evidence>
<dbReference type="EMBL" id="JABSTQ010011320">
    <property type="protein sequence ID" value="KAG0412802.1"/>
    <property type="molecule type" value="Genomic_DNA"/>
</dbReference>
<keyword evidence="2" id="KW-1185">Reference proteome</keyword>
<accession>A0AC60P0G9</accession>